<dbReference type="GO" id="GO:0046872">
    <property type="term" value="F:metal ion binding"/>
    <property type="evidence" value="ECO:0007669"/>
    <property type="project" value="UniProtKB-KW"/>
</dbReference>
<dbReference type="GO" id="GO:0006508">
    <property type="term" value="P:proteolysis"/>
    <property type="evidence" value="ECO:0007669"/>
    <property type="project" value="UniProtKB-KW"/>
</dbReference>
<dbReference type="GO" id="GO:0004222">
    <property type="term" value="F:metalloendopeptidase activity"/>
    <property type="evidence" value="ECO:0007669"/>
    <property type="project" value="InterPro"/>
</dbReference>
<evidence type="ECO:0000256" key="5">
    <source>
        <dbReference type="ARBA" id="ARBA00023049"/>
    </source>
</evidence>
<dbReference type="InterPro" id="IPR052173">
    <property type="entry name" value="Beta-lactam_resp_regulator"/>
</dbReference>
<dbReference type="Pfam" id="PF01435">
    <property type="entry name" value="Peptidase_M48"/>
    <property type="match status" value="1"/>
</dbReference>
<organism evidence="9 10">
    <name type="scientific">Tsukamurella pseudospumae</name>
    <dbReference type="NCBI Taxonomy" id="239498"/>
    <lineage>
        <taxon>Bacteria</taxon>
        <taxon>Bacillati</taxon>
        <taxon>Actinomycetota</taxon>
        <taxon>Actinomycetes</taxon>
        <taxon>Mycobacteriales</taxon>
        <taxon>Tsukamurellaceae</taxon>
        <taxon>Tsukamurella</taxon>
    </lineage>
</organism>
<dbReference type="OrthoDB" id="9785340at2"/>
<dbReference type="Proteomes" id="UP000070258">
    <property type="component" value="Unassembled WGS sequence"/>
</dbReference>
<evidence type="ECO:0000256" key="3">
    <source>
        <dbReference type="ARBA" id="ARBA00022801"/>
    </source>
</evidence>
<evidence type="ECO:0000259" key="8">
    <source>
        <dbReference type="Pfam" id="PF01435"/>
    </source>
</evidence>
<feature type="domain" description="Peptidase M48" evidence="8">
    <location>
        <begin position="143"/>
        <end position="204"/>
    </location>
</feature>
<gene>
    <name evidence="9" type="ORF">AXK60_23765</name>
</gene>
<keyword evidence="2" id="KW-0479">Metal-binding</keyword>
<evidence type="ECO:0000313" key="9">
    <source>
        <dbReference type="EMBL" id="KXP12216.1"/>
    </source>
</evidence>
<reference evidence="10" key="1">
    <citation type="submission" date="2016-02" db="EMBL/GenBank/DDBJ databases">
        <authorList>
            <person name="Wen L."/>
            <person name="He K."/>
            <person name="Yang H."/>
        </authorList>
    </citation>
    <scope>NUCLEOTIDE SEQUENCE [LARGE SCALE GENOMIC DNA]</scope>
    <source>
        <strain evidence="10">JCM 15929</strain>
    </source>
</reference>
<keyword evidence="4 6" id="KW-0862">Zinc</keyword>
<comment type="caution">
    <text evidence="9">The sequence shown here is derived from an EMBL/GenBank/DDBJ whole genome shotgun (WGS) entry which is preliminary data.</text>
</comment>
<proteinExistence type="inferred from homology"/>
<name>A0A138AP52_9ACTN</name>
<dbReference type="Gene3D" id="3.30.2010.10">
    <property type="entry name" value="Metalloproteases ('zincins'), catalytic domain"/>
    <property type="match status" value="1"/>
</dbReference>
<evidence type="ECO:0000256" key="4">
    <source>
        <dbReference type="ARBA" id="ARBA00022833"/>
    </source>
</evidence>
<keyword evidence="7" id="KW-0472">Membrane</keyword>
<dbReference type="PANTHER" id="PTHR34978">
    <property type="entry name" value="POSSIBLE SENSOR-TRANSDUCER PROTEIN BLAR"/>
    <property type="match status" value="1"/>
</dbReference>
<dbReference type="RefSeq" id="WP_019201638.1">
    <property type="nucleotide sequence ID" value="NZ_LSRF01000014.1"/>
</dbReference>
<comment type="cofactor">
    <cofactor evidence="6">
        <name>Zn(2+)</name>
        <dbReference type="ChEBI" id="CHEBI:29105"/>
    </cofactor>
    <text evidence="6">Binds 1 zinc ion per subunit.</text>
</comment>
<evidence type="ECO:0000256" key="6">
    <source>
        <dbReference type="RuleBase" id="RU003983"/>
    </source>
</evidence>
<evidence type="ECO:0000256" key="1">
    <source>
        <dbReference type="ARBA" id="ARBA00022670"/>
    </source>
</evidence>
<evidence type="ECO:0000313" key="10">
    <source>
        <dbReference type="Proteomes" id="UP000070258"/>
    </source>
</evidence>
<keyword evidence="7" id="KW-1133">Transmembrane helix</keyword>
<dbReference type="GeneID" id="300996288"/>
<keyword evidence="1 6" id="KW-0645">Protease</keyword>
<sequence length="323" mass="32878">MTVFAALVVAAAAIAAAGPVLLTRAGRTRLDPVALLIGWVGALAMLGLLTALAIVALLLPLHADYSVTTAFGDCWSLAVHGTVPQGRRATGAALAALIAGSVVISGVRCVFVLARRRAVATLHCDRIRLVASPAAGDGRVWCLEHDAPLAFAIAAPRGGMVVISRGLQTLLAPSELAAVLAHEHAHLRGRHHLIVAITEVIGQVLRPIPLCRNAPSAVRELVEAIADGAAARRCGAATVHRALLQMASAQSVRQRSGTAGRGPTLAMATTATSARARRLQLPAASRSARVRHCGAVAAATALGSAATVALAALVVSAISCPAL</sequence>
<evidence type="ECO:0000256" key="7">
    <source>
        <dbReference type="SAM" id="Phobius"/>
    </source>
</evidence>
<evidence type="ECO:0000256" key="2">
    <source>
        <dbReference type="ARBA" id="ARBA00022723"/>
    </source>
</evidence>
<keyword evidence="3 6" id="KW-0378">Hydrolase</keyword>
<keyword evidence="5 6" id="KW-0482">Metalloprotease</keyword>
<keyword evidence="7" id="KW-0812">Transmembrane</keyword>
<dbReference type="CDD" id="cd07326">
    <property type="entry name" value="M56_BlaR1_MecR1_like"/>
    <property type="match status" value="1"/>
</dbReference>
<dbReference type="InterPro" id="IPR001915">
    <property type="entry name" value="Peptidase_M48"/>
</dbReference>
<feature type="transmembrane region" description="Helical" evidence="7">
    <location>
        <begin position="33"/>
        <end position="58"/>
    </location>
</feature>
<comment type="similarity">
    <text evidence="6">Belongs to the peptidase M48 family.</text>
</comment>
<accession>A0A138AP52</accession>
<dbReference type="PANTHER" id="PTHR34978:SF3">
    <property type="entry name" value="SLR0241 PROTEIN"/>
    <property type="match status" value="1"/>
</dbReference>
<dbReference type="EMBL" id="LSRF01000014">
    <property type="protein sequence ID" value="KXP12216.1"/>
    <property type="molecule type" value="Genomic_DNA"/>
</dbReference>
<dbReference type="STRING" id="239498.AXK60_23765"/>
<feature type="transmembrane region" description="Helical" evidence="7">
    <location>
        <begin position="295"/>
        <end position="318"/>
    </location>
</feature>
<protein>
    <recommendedName>
        <fullName evidence="8">Peptidase M48 domain-containing protein</fullName>
    </recommendedName>
</protein>
<feature type="transmembrane region" description="Helical" evidence="7">
    <location>
        <begin position="89"/>
        <end position="113"/>
    </location>
</feature>
<dbReference type="AlphaFoldDB" id="A0A138AP52"/>